<dbReference type="InterPro" id="IPR018392">
    <property type="entry name" value="LysM"/>
</dbReference>
<dbReference type="SUPFAM" id="SSF54106">
    <property type="entry name" value="LysM domain"/>
    <property type="match status" value="1"/>
</dbReference>
<dbReference type="PANTHER" id="PTHR34700:SF8">
    <property type="entry name" value="POTASSIUM BINDING PROTEIN KBP"/>
    <property type="match status" value="1"/>
</dbReference>
<keyword evidence="2" id="KW-0963">Cytoplasm</keyword>
<dbReference type="Pfam" id="PF01476">
    <property type="entry name" value="LysM"/>
    <property type="match status" value="1"/>
</dbReference>
<gene>
    <name evidence="7" type="primary">lysM</name>
    <name evidence="7" type="ORF">JHX88_01455</name>
    <name evidence="6" type="ORF">SAMN05421772_101362</name>
</gene>
<protein>
    <recommendedName>
        <fullName evidence="3">Potassium binding protein Kbp</fullName>
    </recommendedName>
</protein>
<evidence type="ECO:0000256" key="4">
    <source>
        <dbReference type="SAM" id="MobiDB-lite"/>
    </source>
</evidence>
<dbReference type="Proteomes" id="UP001215549">
    <property type="component" value="Chromosome"/>
</dbReference>
<sequence>MAIWDFVKDTGKSIFGKAEASPAEAGAEPSKPAQKDATQAKVEALKKELRTLGLDAGDVHLTLKGDTVKVESRGANRETMEKLILAVGNIEGISKVEADMPEDAKPQFHTVAKGETLSAIAKEYLGDASKYHAIFEANRPMLSDPDKIYPGQKLRIPQAT</sequence>
<dbReference type="CDD" id="cd00118">
    <property type="entry name" value="LysM"/>
    <property type="match status" value="1"/>
</dbReference>
<dbReference type="SMART" id="SM00257">
    <property type="entry name" value="LysM"/>
    <property type="match status" value="1"/>
</dbReference>
<dbReference type="PANTHER" id="PTHR34700">
    <property type="entry name" value="POTASSIUM BINDING PROTEIN KBP"/>
    <property type="match status" value="1"/>
</dbReference>
<dbReference type="AlphaFoldDB" id="A0AA45W154"/>
<comment type="subcellular location">
    <subcellularLocation>
        <location evidence="1">Cytoplasm</location>
    </subcellularLocation>
</comment>
<reference evidence="7 9" key="2">
    <citation type="submission" date="2021-01" db="EMBL/GenBank/DDBJ databases">
        <title>Biogeographic distribution of Paracoccus.</title>
        <authorList>
            <person name="Hollensteiner J."/>
            <person name="Leineberger J."/>
            <person name="Brinkhoff T."/>
            <person name="Daniel R."/>
        </authorList>
    </citation>
    <scope>NUCLEOTIDE SEQUENCE [LARGE SCALE GENOMIC DNA]</scope>
    <source>
        <strain evidence="7 9">DSM 18447</strain>
    </source>
</reference>
<dbReference type="Gene3D" id="3.10.350.10">
    <property type="entry name" value="LysM domain"/>
    <property type="match status" value="1"/>
</dbReference>
<dbReference type="EMBL" id="FTOU01000001">
    <property type="protein sequence ID" value="SIS54270.1"/>
    <property type="molecule type" value="Genomic_DNA"/>
</dbReference>
<dbReference type="RefSeq" id="WP_076522466.1">
    <property type="nucleotide sequence ID" value="NZ_CP067140.1"/>
</dbReference>
<reference evidence="6 8" key="1">
    <citation type="submission" date="2017-01" db="EMBL/GenBank/DDBJ databases">
        <authorList>
            <person name="Varghese N."/>
            <person name="Submissions S."/>
        </authorList>
    </citation>
    <scope>NUCLEOTIDE SEQUENCE [LARGE SCALE GENOMIC DNA]</scope>
    <source>
        <strain evidence="6 8">DSM 18447</strain>
    </source>
</reference>
<name>A0AA45W154_9RHOB</name>
<dbReference type="PROSITE" id="PS51782">
    <property type="entry name" value="LYSM"/>
    <property type="match status" value="1"/>
</dbReference>
<proteinExistence type="predicted"/>
<feature type="domain" description="LysM" evidence="5">
    <location>
        <begin position="107"/>
        <end position="156"/>
    </location>
</feature>
<dbReference type="NCBIfam" id="NF008399">
    <property type="entry name" value="PRK11198.1"/>
    <property type="match status" value="1"/>
</dbReference>
<evidence type="ECO:0000313" key="7">
    <source>
        <dbReference type="EMBL" id="WCR03473.1"/>
    </source>
</evidence>
<evidence type="ECO:0000259" key="5">
    <source>
        <dbReference type="PROSITE" id="PS51782"/>
    </source>
</evidence>
<evidence type="ECO:0000313" key="9">
    <source>
        <dbReference type="Proteomes" id="UP001215549"/>
    </source>
</evidence>
<feature type="region of interest" description="Disordered" evidence="4">
    <location>
        <begin position="18"/>
        <end position="37"/>
    </location>
</feature>
<accession>A0AA45W154</accession>
<evidence type="ECO:0000256" key="3">
    <source>
        <dbReference type="ARBA" id="ARBA00072219"/>
    </source>
</evidence>
<organism evidence="6 8">
    <name type="scientific">Paracoccus saliphilus</name>
    <dbReference type="NCBI Taxonomy" id="405559"/>
    <lineage>
        <taxon>Bacteria</taxon>
        <taxon>Pseudomonadati</taxon>
        <taxon>Pseudomonadota</taxon>
        <taxon>Alphaproteobacteria</taxon>
        <taxon>Rhodobacterales</taxon>
        <taxon>Paracoccaceae</taxon>
        <taxon>Paracoccus</taxon>
    </lineage>
</organism>
<dbReference type="EMBL" id="CP067140">
    <property type="protein sequence ID" value="WCR03473.1"/>
    <property type="molecule type" value="Genomic_DNA"/>
</dbReference>
<evidence type="ECO:0000313" key="6">
    <source>
        <dbReference type="EMBL" id="SIS54270.1"/>
    </source>
</evidence>
<evidence type="ECO:0000256" key="2">
    <source>
        <dbReference type="ARBA" id="ARBA00022490"/>
    </source>
</evidence>
<dbReference type="FunFam" id="3.10.350.10:FF:000001">
    <property type="entry name" value="Peptidoglycan-binding protein LysM"/>
    <property type="match status" value="1"/>
</dbReference>
<dbReference type="Proteomes" id="UP000186216">
    <property type="component" value="Unassembled WGS sequence"/>
</dbReference>
<dbReference type="InterPro" id="IPR052196">
    <property type="entry name" value="Bact_Kbp"/>
</dbReference>
<evidence type="ECO:0000256" key="1">
    <source>
        <dbReference type="ARBA" id="ARBA00004496"/>
    </source>
</evidence>
<evidence type="ECO:0000313" key="8">
    <source>
        <dbReference type="Proteomes" id="UP000186216"/>
    </source>
</evidence>
<feature type="compositionally biased region" description="Low complexity" evidence="4">
    <location>
        <begin position="18"/>
        <end position="32"/>
    </location>
</feature>
<dbReference type="InterPro" id="IPR036779">
    <property type="entry name" value="LysM_dom_sf"/>
</dbReference>
<keyword evidence="9" id="KW-1185">Reference proteome</keyword>
<dbReference type="GO" id="GO:0005737">
    <property type="term" value="C:cytoplasm"/>
    <property type="evidence" value="ECO:0007669"/>
    <property type="project" value="UniProtKB-SubCell"/>
</dbReference>